<dbReference type="SFLD" id="SFLDG01144">
    <property type="entry name" value="C2.B.4:_PGP_Like"/>
    <property type="match status" value="1"/>
</dbReference>
<dbReference type="AlphaFoldDB" id="A0AA46DY02"/>
<dbReference type="SFLD" id="SFLDS00003">
    <property type="entry name" value="Haloacid_Dehalogenase"/>
    <property type="match status" value="1"/>
</dbReference>
<dbReference type="GO" id="GO:0005829">
    <property type="term" value="C:cytosol"/>
    <property type="evidence" value="ECO:0007669"/>
    <property type="project" value="TreeGrafter"/>
</dbReference>
<dbReference type="RefSeq" id="WP_134113339.1">
    <property type="nucleotide sequence ID" value="NZ_SOBG01000006.1"/>
</dbReference>
<dbReference type="Proteomes" id="UP000294678">
    <property type="component" value="Unassembled WGS sequence"/>
</dbReference>
<reference evidence="1 2" key="1">
    <citation type="submission" date="2019-03" db="EMBL/GenBank/DDBJ databases">
        <title>Genomic Encyclopedia of Type Strains, Phase IV (KMG-IV): sequencing the most valuable type-strain genomes for metagenomic binning, comparative biology and taxonomic classification.</title>
        <authorList>
            <person name="Goeker M."/>
        </authorList>
    </citation>
    <scope>NUCLEOTIDE SEQUENCE [LARGE SCALE GENOMIC DNA]</scope>
    <source>
        <strain evidence="1 2">DSM 100055</strain>
    </source>
</reference>
<accession>A0AA46DY02</accession>
<keyword evidence="2" id="KW-1185">Reference proteome</keyword>
<dbReference type="EMBL" id="SOBG01000006">
    <property type="protein sequence ID" value="TDT69127.1"/>
    <property type="molecule type" value="Genomic_DNA"/>
</dbReference>
<dbReference type="Pfam" id="PF08282">
    <property type="entry name" value="Hydrolase_3"/>
    <property type="match status" value="1"/>
</dbReference>
<dbReference type="CDD" id="cd07516">
    <property type="entry name" value="HAD_Pase"/>
    <property type="match status" value="1"/>
</dbReference>
<proteinExistence type="predicted"/>
<sequence length="263" mass="30602">MKNIKLIVCDLDGTLLNSNHEISDFNIEILKKLKKNGLEIILASGRSYEAMLPTINKLNLTNEIISYNGAAIYKNNNLIFQKVLSKNISKELINIGKTKNIYFHAFHNFKWYIEEFTNEAKEYKERSGLQEHYIDFSTLENPNFLKLMYISSKENIDILEKFLKEKYKNTIYLGRSNDNFLEVMHKNVSKANALKQILKNKNFNTENIMAFGDGFNDYEMLKYAKIGVVMDNANKKLKSLIKYKTISNDENGVGIFLKKFFNL</sequence>
<dbReference type="InterPro" id="IPR006379">
    <property type="entry name" value="HAD-SF_hydro_IIB"/>
</dbReference>
<dbReference type="SFLD" id="SFLDG01140">
    <property type="entry name" value="C2.B:_Phosphomannomutase_and_P"/>
    <property type="match status" value="1"/>
</dbReference>
<dbReference type="PANTHER" id="PTHR10000">
    <property type="entry name" value="PHOSPHOSERINE PHOSPHATASE"/>
    <property type="match status" value="1"/>
</dbReference>
<evidence type="ECO:0008006" key="3">
    <source>
        <dbReference type="Google" id="ProtNLM"/>
    </source>
</evidence>
<protein>
    <recommendedName>
        <fullName evidence="3">Cof subfamily protein (Haloacid dehalogenase superfamily)/HAD superfamily hydrolase (TIGR01484 family)</fullName>
    </recommendedName>
</protein>
<dbReference type="PANTHER" id="PTHR10000:SF8">
    <property type="entry name" value="HAD SUPERFAMILY HYDROLASE-LIKE, TYPE 3"/>
    <property type="match status" value="1"/>
</dbReference>
<dbReference type="NCBIfam" id="TIGR01484">
    <property type="entry name" value="HAD-SF-IIB"/>
    <property type="match status" value="1"/>
</dbReference>
<dbReference type="PROSITE" id="PS01229">
    <property type="entry name" value="COF_2"/>
    <property type="match status" value="1"/>
</dbReference>
<evidence type="ECO:0000313" key="2">
    <source>
        <dbReference type="Proteomes" id="UP000294678"/>
    </source>
</evidence>
<dbReference type="PROSITE" id="PS01228">
    <property type="entry name" value="COF_1"/>
    <property type="match status" value="1"/>
</dbReference>
<gene>
    <name evidence="1" type="ORF">EV215_1469</name>
</gene>
<dbReference type="Gene3D" id="3.40.50.1000">
    <property type="entry name" value="HAD superfamily/HAD-like"/>
    <property type="match status" value="1"/>
</dbReference>
<dbReference type="GO" id="GO:0016791">
    <property type="term" value="F:phosphatase activity"/>
    <property type="evidence" value="ECO:0007669"/>
    <property type="project" value="TreeGrafter"/>
</dbReference>
<comment type="caution">
    <text evidence="1">The sequence shown here is derived from an EMBL/GenBank/DDBJ whole genome shotgun (WGS) entry which is preliminary data.</text>
</comment>
<name>A0AA46DY02_9FUSO</name>
<dbReference type="Gene3D" id="3.30.1240.10">
    <property type="match status" value="1"/>
</dbReference>
<dbReference type="GO" id="GO:0000287">
    <property type="term" value="F:magnesium ion binding"/>
    <property type="evidence" value="ECO:0007669"/>
    <property type="project" value="TreeGrafter"/>
</dbReference>
<evidence type="ECO:0000313" key="1">
    <source>
        <dbReference type="EMBL" id="TDT69127.1"/>
    </source>
</evidence>
<dbReference type="InterPro" id="IPR000150">
    <property type="entry name" value="Cof"/>
</dbReference>
<organism evidence="1 2">
    <name type="scientific">Hypnocyclicus thermotrophus</name>
    <dbReference type="NCBI Taxonomy" id="1627895"/>
    <lineage>
        <taxon>Bacteria</taxon>
        <taxon>Fusobacteriati</taxon>
        <taxon>Fusobacteriota</taxon>
        <taxon>Fusobacteriia</taxon>
        <taxon>Fusobacteriales</taxon>
        <taxon>Fusobacteriaceae</taxon>
        <taxon>Hypnocyclicus</taxon>
    </lineage>
</organism>
<dbReference type="InterPro" id="IPR036412">
    <property type="entry name" value="HAD-like_sf"/>
</dbReference>
<dbReference type="SUPFAM" id="SSF56784">
    <property type="entry name" value="HAD-like"/>
    <property type="match status" value="1"/>
</dbReference>
<dbReference type="InterPro" id="IPR023214">
    <property type="entry name" value="HAD_sf"/>
</dbReference>
<dbReference type="NCBIfam" id="TIGR00099">
    <property type="entry name" value="Cof-subfamily"/>
    <property type="match status" value="1"/>
</dbReference>